<dbReference type="GO" id="GO:0008643">
    <property type="term" value="P:carbohydrate transport"/>
    <property type="evidence" value="ECO:0007669"/>
    <property type="project" value="InterPro"/>
</dbReference>
<keyword evidence="4" id="KW-1185">Reference proteome</keyword>
<organism evidence="3 4">
    <name type="scientific">Spirosoma rhododendri</name>
    <dbReference type="NCBI Taxonomy" id="2728024"/>
    <lineage>
        <taxon>Bacteria</taxon>
        <taxon>Pseudomonadati</taxon>
        <taxon>Bacteroidota</taxon>
        <taxon>Cytophagia</taxon>
        <taxon>Cytophagales</taxon>
        <taxon>Cytophagaceae</taxon>
        <taxon>Spirosoma</taxon>
    </lineage>
</organism>
<evidence type="ECO:0000313" key="4">
    <source>
        <dbReference type="Proteomes" id="UP000501128"/>
    </source>
</evidence>
<proteinExistence type="inferred from homology"/>
<evidence type="ECO:0000256" key="1">
    <source>
        <dbReference type="ARBA" id="ARBA00008769"/>
    </source>
</evidence>
<dbReference type="EMBL" id="CP051677">
    <property type="protein sequence ID" value="QJD79438.1"/>
    <property type="molecule type" value="Genomic_DNA"/>
</dbReference>
<dbReference type="Proteomes" id="UP000501128">
    <property type="component" value="Chromosome"/>
</dbReference>
<dbReference type="InterPro" id="IPR007049">
    <property type="entry name" value="Carb-sel_porin_OprB"/>
</dbReference>
<evidence type="ECO:0000313" key="3">
    <source>
        <dbReference type="EMBL" id="QJD79438.1"/>
    </source>
</evidence>
<dbReference type="AlphaFoldDB" id="A0A7L5DSA3"/>
<dbReference type="Gene3D" id="2.40.160.180">
    <property type="entry name" value="Carbohydrate-selective porin OprB"/>
    <property type="match status" value="1"/>
</dbReference>
<name>A0A7L5DSA3_9BACT</name>
<gene>
    <name evidence="3" type="ORF">HH216_14235</name>
</gene>
<dbReference type="Pfam" id="PF04966">
    <property type="entry name" value="OprB"/>
    <property type="match status" value="1"/>
</dbReference>
<dbReference type="GO" id="GO:0015288">
    <property type="term" value="F:porin activity"/>
    <property type="evidence" value="ECO:0007669"/>
    <property type="project" value="InterPro"/>
</dbReference>
<reference evidence="3 4" key="1">
    <citation type="submission" date="2020-04" db="EMBL/GenBank/DDBJ databases">
        <title>Genome sequencing of novel species.</title>
        <authorList>
            <person name="Heo J."/>
            <person name="Kim S.-J."/>
            <person name="Kim J.-S."/>
            <person name="Hong S.-B."/>
            <person name="Kwon S.-W."/>
        </authorList>
    </citation>
    <scope>NUCLEOTIDE SEQUENCE [LARGE SCALE GENOMIC DNA]</scope>
    <source>
        <strain evidence="3 4">CJU-R4</strain>
    </source>
</reference>
<dbReference type="InterPro" id="IPR038673">
    <property type="entry name" value="OprB_sf"/>
</dbReference>
<protein>
    <submittedName>
        <fullName evidence="3">Carbohydrate porin</fullName>
    </submittedName>
</protein>
<comment type="similarity">
    <text evidence="1 2">Belongs to the OprB family.</text>
</comment>
<evidence type="ECO:0000256" key="2">
    <source>
        <dbReference type="RuleBase" id="RU363072"/>
    </source>
</evidence>
<sequence>MCGFLLLLTSAAQAQQDNNNNYLDSLKNWSLHYQFTTIVQGHAGFHGGGYDGRNTLSQETDTALSVTTTLFIGRRLWRGAGLYLNPEIAGGRGVGHRNSQSPYDESLYAPAVGIAGFPNGETFRIGSARPALYIARFYLEQIFSIGNSDEQEVESGTNQVKGAVPASRVVLTAGKFSVADMFDNNRYAHDPRSQFLNWSLMSLGAWDYPANTRGYTWGLAVEYIRPTYAIRAAANLMPKTANGNVLDWNITRTGALTIELEKQYTLLRRPGTVRVLGFRNVTKAPAYAVATRLLEQTGSVGDPPYILTGDQYGGVKYGVGLNLEQPLGETGGVFARLSWNDGRTATWAFTEIDRSLTVGGLIGGRQWHRPNDGIGLSVAVNGISPDHRAFLNAGGYGFMLGDGSLPNYGTENSLEAYYSARVARTLYLTADYQFVQNPGYNADRGPVHLFALRTHVEF</sequence>
<accession>A0A7L5DSA3</accession>
<dbReference type="GO" id="GO:0016020">
    <property type="term" value="C:membrane"/>
    <property type="evidence" value="ECO:0007669"/>
    <property type="project" value="InterPro"/>
</dbReference>
<dbReference type="RefSeq" id="WP_169551402.1">
    <property type="nucleotide sequence ID" value="NZ_CP051677.1"/>
</dbReference>
<dbReference type="KEGG" id="srho:HH216_14235"/>